<evidence type="ECO:0000256" key="1">
    <source>
        <dbReference type="ARBA" id="ARBA00022692"/>
    </source>
</evidence>
<evidence type="ECO:0000256" key="2">
    <source>
        <dbReference type="ARBA" id="ARBA00022824"/>
    </source>
</evidence>
<feature type="transmembrane region" description="Helical" evidence="6">
    <location>
        <begin position="20"/>
        <end position="41"/>
    </location>
</feature>
<keyword evidence="1 6" id="KW-0812">Transmembrane</keyword>
<evidence type="ECO:0000256" key="6">
    <source>
        <dbReference type="HAMAP-Rule" id="MF_03058"/>
    </source>
</evidence>
<reference evidence="7" key="1">
    <citation type="submission" date="2018-04" db="EMBL/GenBank/DDBJ databases">
        <authorList>
            <person name="Go L.Y."/>
            <person name="Mitchell J.A."/>
        </authorList>
    </citation>
    <scope>NUCLEOTIDE SEQUENCE</scope>
    <source>
        <tissue evidence="7">Whole organism</tissue>
    </source>
</reference>
<dbReference type="Pfam" id="PF09446">
    <property type="entry name" value="VMA21"/>
    <property type="match status" value="1"/>
</dbReference>
<protein>
    <recommendedName>
        <fullName evidence="6">Vacuolar ATPase assembly integral membrane protein VMA21 homolog</fullName>
    </recommendedName>
</protein>
<proteinExistence type="inferred from homology"/>
<dbReference type="HAMAP" id="MF_03058">
    <property type="entry name" value="VMA21"/>
    <property type="match status" value="1"/>
</dbReference>
<comment type="subcellular location">
    <subcellularLocation>
        <location evidence="6">Endoplasmic reticulum membrane</location>
        <topology evidence="6">Multi-pass membrane protein</topology>
    </subcellularLocation>
    <subcellularLocation>
        <location evidence="6">Endoplasmic reticulum-Golgi intermediate compartment membrane</location>
        <topology evidence="6">Multi-pass membrane protein</topology>
    </subcellularLocation>
    <subcellularLocation>
        <location evidence="6">Cytoplasmic vesicle</location>
        <location evidence="6">COPII-coated vesicle membrane</location>
        <topology evidence="6">Multi-pass membrane protein</topology>
    </subcellularLocation>
</comment>
<dbReference type="EMBL" id="UFQS01002092">
    <property type="protein sequence ID" value="SSX13202.1"/>
    <property type="molecule type" value="Genomic_DNA"/>
</dbReference>
<dbReference type="GO" id="GO:0070072">
    <property type="term" value="P:vacuolar proton-transporting V-type ATPase complex assembly"/>
    <property type="evidence" value="ECO:0007669"/>
    <property type="project" value="UniProtKB-UniRule"/>
</dbReference>
<evidence type="ECO:0000256" key="3">
    <source>
        <dbReference type="ARBA" id="ARBA00022989"/>
    </source>
</evidence>
<comment type="similarity">
    <text evidence="6">Belongs to the VMA21 family.</text>
</comment>
<comment type="function">
    <text evidence="6">Required for the assembly of the V0 complex of the vacuolar ATPase (V-ATPase) in the endoplasmic reticulum.</text>
</comment>
<keyword evidence="2 6" id="KW-0256">Endoplasmic reticulum</keyword>
<reference evidence="8" key="2">
    <citation type="submission" date="2018-07" db="EMBL/GenBank/DDBJ databases">
        <authorList>
            <person name="Quirk P.G."/>
            <person name="Krulwich T.A."/>
        </authorList>
    </citation>
    <scope>NUCLEOTIDE SEQUENCE</scope>
</reference>
<dbReference type="AlphaFoldDB" id="A0A336LHA1"/>
<evidence type="ECO:0000256" key="5">
    <source>
        <dbReference type="ARBA" id="ARBA00023329"/>
    </source>
</evidence>
<feature type="transmembrane region" description="Helical" evidence="6">
    <location>
        <begin position="61"/>
        <end position="80"/>
    </location>
</feature>
<evidence type="ECO:0000313" key="7">
    <source>
        <dbReference type="EMBL" id="SSX13202.1"/>
    </source>
</evidence>
<dbReference type="PANTHER" id="PTHR31792:SF6">
    <property type="entry name" value="VACUOLAR ATPASE ASSEMBLY INTEGRAL MEMBRANE PROTEIN VMA21 HOMOLOG"/>
    <property type="match status" value="1"/>
</dbReference>
<sequence length="97" mass="11333">MSKSNKQYKQLKTNDKEDYINFKTVFFYCLLIILLPIAAFFLTKTYIFDGFLQLDTVKSNIYSAVAAVLALHFALGLYIYRAYSDNKVKKEIQQKLE</sequence>
<keyword evidence="4 6" id="KW-0472">Membrane</keyword>
<organism evidence="7">
    <name type="scientific">Culicoides sonorensis</name>
    <name type="common">Biting midge</name>
    <dbReference type="NCBI Taxonomy" id="179676"/>
    <lineage>
        <taxon>Eukaryota</taxon>
        <taxon>Metazoa</taxon>
        <taxon>Ecdysozoa</taxon>
        <taxon>Arthropoda</taxon>
        <taxon>Hexapoda</taxon>
        <taxon>Insecta</taxon>
        <taxon>Pterygota</taxon>
        <taxon>Neoptera</taxon>
        <taxon>Endopterygota</taxon>
        <taxon>Diptera</taxon>
        <taxon>Nematocera</taxon>
        <taxon>Chironomoidea</taxon>
        <taxon>Ceratopogonidae</taxon>
        <taxon>Ceratopogoninae</taxon>
        <taxon>Culicoides</taxon>
        <taxon>Monoculicoides</taxon>
    </lineage>
</organism>
<dbReference type="PANTHER" id="PTHR31792">
    <property type="entry name" value="VACUOLAR ATPASE ASSEMBLY INTEGRAL MEMBRANE PROTEIN VMA21"/>
    <property type="match status" value="1"/>
</dbReference>
<gene>
    <name evidence="7" type="primary">CSON005227</name>
</gene>
<evidence type="ECO:0000313" key="8">
    <source>
        <dbReference type="EMBL" id="SSX32641.1"/>
    </source>
</evidence>
<dbReference type="GO" id="GO:0005789">
    <property type="term" value="C:endoplasmic reticulum membrane"/>
    <property type="evidence" value="ECO:0007669"/>
    <property type="project" value="UniProtKB-SubCell"/>
</dbReference>
<dbReference type="EMBL" id="UFQT01002092">
    <property type="protein sequence ID" value="SSX32641.1"/>
    <property type="molecule type" value="Genomic_DNA"/>
</dbReference>
<dbReference type="GO" id="GO:0033116">
    <property type="term" value="C:endoplasmic reticulum-Golgi intermediate compartment membrane"/>
    <property type="evidence" value="ECO:0007669"/>
    <property type="project" value="UniProtKB-SubCell"/>
</dbReference>
<dbReference type="OMA" id="PYFRGNE"/>
<accession>A0A336LHA1</accession>
<name>A0A336LHA1_CULSO</name>
<dbReference type="InterPro" id="IPR019013">
    <property type="entry name" value="Vma21"/>
</dbReference>
<dbReference type="VEuPathDB" id="VectorBase:CSON005227"/>
<keyword evidence="3 6" id="KW-1133">Transmembrane helix</keyword>
<dbReference type="GO" id="GO:0012507">
    <property type="term" value="C:ER to Golgi transport vesicle membrane"/>
    <property type="evidence" value="ECO:0007669"/>
    <property type="project" value="UniProtKB-SubCell"/>
</dbReference>
<evidence type="ECO:0000256" key="4">
    <source>
        <dbReference type="ARBA" id="ARBA00023136"/>
    </source>
</evidence>
<keyword evidence="5 6" id="KW-0968">Cytoplasmic vesicle</keyword>